<protein>
    <submittedName>
        <fullName evidence="2">GNAT family N-acetyltransferase</fullName>
    </submittedName>
</protein>
<dbReference type="PROSITE" id="PS51186">
    <property type="entry name" value="GNAT"/>
    <property type="match status" value="1"/>
</dbReference>
<dbReference type="InterPro" id="IPR051531">
    <property type="entry name" value="N-acetyltransferase"/>
</dbReference>
<feature type="domain" description="N-acetyltransferase" evidence="1">
    <location>
        <begin position="16"/>
        <end position="162"/>
    </location>
</feature>
<comment type="caution">
    <text evidence="2">The sequence shown here is derived from an EMBL/GenBank/DDBJ whole genome shotgun (WGS) entry which is preliminary data.</text>
</comment>
<evidence type="ECO:0000313" key="3">
    <source>
        <dbReference type="Proteomes" id="UP001652409"/>
    </source>
</evidence>
<dbReference type="Proteomes" id="UP001652409">
    <property type="component" value="Unassembled WGS sequence"/>
</dbReference>
<dbReference type="RefSeq" id="WP_262583406.1">
    <property type="nucleotide sequence ID" value="NZ_JAOQJL010000065.1"/>
</dbReference>
<accession>A0ABT2TYF5</accession>
<dbReference type="SUPFAM" id="SSF55729">
    <property type="entry name" value="Acyl-CoA N-acyltransferases (Nat)"/>
    <property type="match status" value="1"/>
</dbReference>
<dbReference type="PANTHER" id="PTHR43792">
    <property type="entry name" value="GNAT FAMILY, PUTATIVE (AFU_ORTHOLOGUE AFUA_3G00765)-RELATED-RELATED"/>
    <property type="match status" value="1"/>
</dbReference>
<dbReference type="InterPro" id="IPR000182">
    <property type="entry name" value="GNAT_dom"/>
</dbReference>
<reference evidence="2 3" key="1">
    <citation type="journal article" date="2021" name="ISME Commun">
        <title>Automated analysis of genomic sequences facilitates high-throughput and comprehensive description of bacteria.</title>
        <authorList>
            <person name="Hitch T.C.A."/>
        </authorList>
    </citation>
    <scope>NUCLEOTIDE SEQUENCE [LARGE SCALE GENOMIC DNA]</scope>
    <source>
        <strain evidence="2 3">Sanger_23</strain>
    </source>
</reference>
<gene>
    <name evidence="2" type="ORF">OCV61_18090</name>
</gene>
<dbReference type="Gene3D" id="3.40.630.30">
    <property type="match status" value="1"/>
</dbReference>
<dbReference type="PANTHER" id="PTHR43792:SF13">
    <property type="entry name" value="ACETYLTRANSFERASE"/>
    <property type="match status" value="1"/>
</dbReference>
<organism evidence="2 3">
    <name type="scientific">Blautia ammoniilytica</name>
    <dbReference type="NCBI Taxonomy" id="2981782"/>
    <lineage>
        <taxon>Bacteria</taxon>
        <taxon>Bacillati</taxon>
        <taxon>Bacillota</taxon>
        <taxon>Clostridia</taxon>
        <taxon>Lachnospirales</taxon>
        <taxon>Lachnospiraceae</taxon>
        <taxon>Blautia</taxon>
    </lineage>
</organism>
<evidence type="ECO:0000259" key="1">
    <source>
        <dbReference type="PROSITE" id="PS51186"/>
    </source>
</evidence>
<name>A0ABT2TYF5_9FIRM</name>
<evidence type="ECO:0000313" key="2">
    <source>
        <dbReference type="EMBL" id="MCU6767269.1"/>
    </source>
</evidence>
<keyword evidence="3" id="KW-1185">Reference proteome</keyword>
<dbReference type="InterPro" id="IPR016181">
    <property type="entry name" value="Acyl_CoA_acyltransferase"/>
</dbReference>
<dbReference type="Pfam" id="PF13302">
    <property type="entry name" value="Acetyltransf_3"/>
    <property type="match status" value="1"/>
</dbReference>
<sequence length="164" mass="18878">MRVETERMYLYPLSDEEMRLVIENESDSEMKQAYTEMLEGSLSNSDKRIWYAIWNMELKDDPETIVGDFCFKGFGDDGVIEIGYGLKEEYRHHGYMTEAVKAITEWALSQDGVKQVEAETDAKNIASQKVLFRSGFVNNGKMGEEEPRFVYGGKKGMKKYTKGH</sequence>
<dbReference type="EMBL" id="JAOQJL010000065">
    <property type="protein sequence ID" value="MCU6767269.1"/>
    <property type="molecule type" value="Genomic_DNA"/>
</dbReference>
<proteinExistence type="predicted"/>